<name>A0ABP9G5T5_9SPHI</name>
<keyword evidence="1" id="KW-0812">Transmembrane</keyword>
<evidence type="ECO:0000313" key="2">
    <source>
        <dbReference type="EMBL" id="GAA4923110.1"/>
    </source>
</evidence>
<evidence type="ECO:0000313" key="3">
    <source>
        <dbReference type="Proteomes" id="UP001501436"/>
    </source>
</evidence>
<feature type="transmembrane region" description="Helical" evidence="1">
    <location>
        <begin position="37"/>
        <end position="63"/>
    </location>
</feature>
<sequence length="86" mass="10037">MEIARLSIIAYYTYRFNFNVSHDNFYAFAKRVGMDNFIHISLVAAFKKPVVLTTFLTLGIFIVHKKALDYKTEFLFGLLLAYLLTF</sequence>
<gene>
    <name evidence="2" type="ORF">GCM10023313_29030</name>
</gene>
<dbReference type="EMBL" id="BAABJI010000002">
    <property type="protein sequence ID" value="GAA4923110.1"/>
    <property type="molecule type" value="Genomic_DNA"/>
</dbReference>
<dbReference type="RefSeq" id="WP_345331931.1">
    <property type="nucleotide sequence ID" value="NZ_BAABJI010000002.1"/>
</dbReference>
<keyword evidence="1" id="KW-1133">Transmembrane helix</keyword>
<reference evidence="3" key="1">
    <citation type="journal article" date="2019" name="Int. J. Syst. Evol. Microbiol.">
        <title>The Global Catalogue of Microorganisms (GCM) 10K type strain sequencing project: providing services to taxonomists for standard genome sequencing and annotation.</title>
        <authorList>
            <consortium name="The Broad Institute Genomics Platform"/>
            <consortium name="The Broad Institute Genome Sequencing Center for Infectious Disease"/>
            <person name="Wu L."/>
            <person name="Ma J."/>
        </authorList>
    </citation>
    <scope>NUCLEOTIDE SEQUENCE [LARGE SCALE GENOMIC DNA]</scope>
    <source>
        <strain evidence="3">JCM 18283</strain>
    </source>
</reference>
<protein>
    <submittedName>
        <fullName evidence="2">Uncharacterized protein</fullName>
    </submittedName>
</protein>
<comment type="caution">
    <text evidence="2">The sequence shown here is derived from an EMBL/GenBank/DDBJ whole genome shotgun (WGS) entry which is preliminary data.</text>
</comment>
<proteinExistence type="predicted"/>
<organism evidence="2 3">
    <name type="scientific">Mucilaginibacter defluvii</name>
    <dbReference type="NCBI Taxonomy" id="1196019"/>
    <lineage>
        <taxon>Bacteria</taxon>
        <taxon>Pseudomonadati</taxon>
        <taxon>Bacteroidota</taxon>
        <taxon>Sphingobacteriia</taxon>
        <taxon>Sphingobacteriales</taxon>
        <taxon>Sphingobacteriaceae</taxon>
        <taxon>Mucilaginibacter</taxon>
    </lineage>
</organism>
<keyword evidence="3" id="KW-1185">Reference proteome</keyword>
<accession>A0ABP9G5T5</accession>
<keyword evidence="1" id="KW-0472">Membrane</keyword>
<dbReference type="Proteomes" id="UP001501436">
    <property type="component" value="Unassembled WGS sequence"/>
</dbReference>
<evidence type="ECO:0000256" key="1">
    <source>
        <dbReference type="SAM" id="Phobius"/>
    </source>
</evidence>